<comment type="function">
    <text evidence="2 15">This enzyme scavenges exogenous and endogenous cytidine and 2'-deoxycytidine for UMP synthesis.</text>
</comment>
<dbReference type="GO" id="GO:0005829">
    <property type="term" value="C:cytosol"/>
    <property type="evidence" value="ECO:0007669"/>
    <property type="project" value="TreeGrafter"/>
</dbReference>
<dbReference type="GO" id="GO:0055086">
    <property type="term" value="P:nucleobase-containing small molecule metabolic process"/>
    <property type="evidence" value="ECO:0007669"/>
    <property type="project" value="UniProtKB-ARBA"/>
</dbReference>
<name>A0A660SMY7_UNCW3</name>
<dbReference type="InterPro" id="IPR006262">
    <property type="entry name" value="Cyt_deam_tetra"/>
</dbReference>
<dbReference type="NCBIfam" id="TIGR01354">
    <property type="entry name" value="cyt_deam_tetra"/>
    <property type="match status" value="1"/>
</dbReference>
<evidence type="ECO:0000256" key="13">
    <source>
        <dbReference type="PIRSR" id="PIRSR606262-2"/>
    </source>
</evidence>
<comment type="catalytic activity">
    <reaction evidence="11 15">
        <text>cytidine + H2O + H(+) = uridine + NH4(+)</text>
        <dbReference type="Rhea" id="RHEA:16069"/>
        <dbReference type="ChEBI" id="CHEBI:15377"/>
        <dbReference type="ChEBI" id="CHEBI:15378"/>
        <dbReference type="ChEBI" id="CHEBI:16704"/>
        <dbReference type="ChEBI" id="CHEBI:17562"/>
        <dbReference type="ChEBI" id="CHEBI:28938"/>
        <dbReference type="EC" id="3.5.4.5"/>
    </reaction>
</comment>
<dbReference type="NCBIfam" id="NF004064">
    <property type="entry name" value="PRK05578.1"/>
    <property type="match status" value="1"/>
</dbReference>
<protein>
    <recommendedName>
        <fullName evidence="5 15">Cytidine deaminase</fullName>
        <ecNumber evidence="4 15">3.5.4.5</ecNumber>
    </recommendedName>
    <alternativeName>
        <fullName evidence="9 15">Cytidine aminohydrolase</fullName>
    </alternativeName>
</protein>
<comment type="cofactor">
    <cofactor evidence="1 14 15">
        <name>Zn(2+)</name>
        <dbReference type="ChEBI" id="CHEBI:29105"/>
    </cofactor>
</comment>
<feature type="binding site" evidence="14">
    <location>
        <position position="92"/>
    </location>
    <ligand>
        <name>Zn(2+)</name>
        <dbReference type="ChEBI" id="CHEBI:29105"/>
        <note>catalytic</note>
    </ligand>
</feature>
<keyword evidence="6 14" id="KW-0479">Metal-binding</keyword>
<dbReference type="InterPro" id="IPR016193">
    <property type="entry name" value="Cytidine_deaminase-like"/>
</dbReference>
<comment type="similarity">
    <text evidence="3 15">Belongs to the cytidine and deoxycytidylate deaminase family.</text>
</comment>
<evidence type="ECO:0000256" key="11">
    <source>
        <dbReference type="ARBA" id="ARBA00049558"/>
    </source>
</evidence>
<evidence type="ECO:0000256" key="4">
    <source>
        <dbReference type="ARBA" id="ARBA00012783"/>
    </source>
</evidence>
<evidence type="ECO:0000256" key="8">
    <source>
        <dbReference type="ARBA" id="ARBA00022833"/>
    </source>
</evidence>
<feature type="binding site" evidence="14">
    <location>
        <position position="95"/>
    </location>
    <ligand>
        <name>Zn(2+)</name>
        <dbReference type="ChEBI" id="CHEBI:29105"/>
        <note>catalytic</note>
    </ligand>
</feature>
<sequence length="134" mass="14858">MEKISSRRYLKIITAARRAALNAYAPYSKIRVGAAIRTRSGRIYTGCNVENSSYPLSLCAERNAVGSAIAAGEKEFRYLVLSSPDLDFILPCGGCAQFLAEFEPDLLIITTGKDDRYKAYRLKDILALPFLRGE</sequence>
<evidence type="ECO:0000256" key="1">
    <source>
        <dbReference type="ARBA" id="ARBA00001947"/>
    </source>
</evidence>
<dbReference type="EMBL" id="QNBE01000008">
    <property type="protein sequence ID" value="RKX71476.1"/>
    <property type="molecule type" value="Genomic_DNA"/>
</dbReference>
<proteinExistence type="inferred from homology"/>
<comment type="caution">
    <text evidence="17">The sequence shown here is derived from an EMBL/GenBank/DDBJ whole genome shotgun (WGS) entry which is preliminary data.</text>
</comment>
<keyword evidence="8 14" id="KW-0862">Zinc</keyword>
<evidence type="ECO:0000256" key="12">
    <source>
        <dbReference type="PIRSR" id="PIRSR606262-1"/>
    </source>
</evidence>
<dbReference type="InterPro" id="IPR050202">
    <property type="entry name" value="Cyt/Deoxycyt_deaminase"/>
</dbReference>
<feature type="active site" description="Proton donor" evidence="12">
    <location>
        <position position="61"/>
    </location>
</feature>
<dbReference type="FunFam" id="3.40.140.10:FF:000008">
    <property type="entry name" value="Cytidine deaminase"/>
    <property type="match status" value="1"/>
</dbReference>
<accession>A0A660SMY7</accession>
<dbReference type="InterPro" id="IPR002125">
    <property type="entry name" value="CMP_dCMP_dom"/>
</dbReference>
<evidence type="ECO:0000256" key="15">
    <source>
        <dbReference type="RuleBase" id="RU364006"/>
    </source>
</evidence>
<gene>
    <name evidence="17" type="primary">cdd</name>
    <name evidence="17" type="ORF">DRP53_01480</name>
</gene>
<evidence type="ECO:0000256" key="10">
    <source>
        <dbReference type="ARBA" id="ARBA00049252"/>
    </source>
</evidence>
<dbReference type="SUPFAM" id="SSF53927">
    <property type="entry name" value="Cytidine deaminase-like"/>
    <property type="match status" value="1"/>
</dbReference>
<evidence type="ECO:0000256" key="6">
    <source>
        <dbReference type="ARBA" id="ARBA00022723"/>
    </source>
</evidence>
<dbReference type="CDD" id="cd01283">
    <property type="entry name" value="cytidine_deaminase"/>
    <property type="match status" value="1"/>
</dbReference>
<dbReference type="Gene3D" id="3.40.140.10">
    <property type="entry name" value="Cytidine Deaminase, domain 2"/>
    <property type="match status" value="1"/>
</dbReference>
<evidence type="ECO:0000313" key="18">
    <source>
        <dbReference type="Proteomes" id="UP000268469"/>
    </source>
</evidence>
<feature type="domain" description="CMP/dCMP-type deaminase" evidence="16">
    <location>
        <begin position="7"/>
        <end position="124"/>
    </location>
</feature>
<dbReference type="AlphaFoldDB" id="A0A660SMY7"/>
<organism evidence="17 18">
    <name type="scientific">candidate division WOR-3 bacterium</name>
    <dbReference type="NCBI Taxonomy" id="2052148"/>
    <lineage>
        <taxon>Bacteria</taxon>
        <taxon>Bacteria division WOR-3</taxon>
    </lineage>
</organism>
<dbReference type="GO" id="GO:0042802">
    <property type="term" value="F:identical protein binding"/>
    <property type="evidence" value="ECO:0007669"/>
    <property type="project" value="UniProtKB-ARBA"/>
</dbReference>
<evidence type="ECO:0000256" key="9">
    <source>
        <dbReference type="ARBA" id="ARBA00032005"/>
    </source>
</evidence>
<dbReference type="PANTHER" id="PTHR11644">
    <property type="entry name" value="CYTIDINE DEAMINASE"/>
    <property type="match status" value="1"/>
</dbReference>
<evidence type="ECO:0000256" key="3">
    <source>
        <dbReference type="ARBA" id="ARBA00006576"/>
    </source>
</evidence>
<dbReference type="PANTHER" id="PTHR11644:SF2">
    <property type="entry name" value="CYTIDINE DEAMINASE"/>
    <property type="match status" value="1"/>
</dbReference>
<feature type="binding site" evidence="13">
    <location>
        <begin position="48"/>
        <end position="54"/>
    </location>
    <ligand>
        <name>substrate</name>
    </ligand>
</feature>
<evidence type="ECO:0000256" key="2">
    <source>
        <dbReference type="ARBA" id="ARBA00003949"/>
    </source>
</evidence>
<dbReference type="InterPro" id="IPR016192">
    <property type="entry name" value="APOBEC/CMP_deaminase_Zn-bd"/>
</dbReference>
<keyword evidence="7 15" id="KW-0378">Hydrolase</keyword>
<dbReference type="Proteomes" id="UP000268469">
    <property type="component" value="Unassembled WGS sequence"/>
</dbReference>
<feature type="binding site" evidence="14">
    <location>
        <position position="59"/>
    </location>
    <ligand>
        <name>Zn(2+)</name>
        <dbReference type="ChEBI" id="CHEBI:29105"/>
        <note>catalytic</note>
    </ligand>
</feature>
<dbReference type="Pfam" id="PF00383">
    <property type="entry name" value="dCMP_cyt_deam_1"/>
    <property type="match status" value="1"/>
</dbReference>
<evidence type="ECO:0000256" key="14">
    <source>
        <dbReference type="PIRSR" id="PIRSR606262-3"/>
    </source>
</evidence>
<dbReference type="GO" id="GO:0072527">
    <property type="term" value="P:pyrimidine-containing compound metabolic process"/>
    <property type="evidence" value="ECO:0007669"/>
    <property type="project" value="UniProtKB-ARBA"/>
</dbReference>
<reference evidence="17 18" key="1">
    <citation type="submission" date="2018-06" db="EMBL/GenBank/DDBJ databases">
        <title>Extensive metabolic versatility and redundancy in microbially diverse, dynamic hydrothermal sediments.</title>
        <authorList>
            <person name="Dombrowski N."/>
            <person name="Teske A."/>
            <person name="Baker B.J."/>
        </authorList>
    </citation>
    <scope>NUCLEOTIDE SEQUENCE [LARGE SCALE GENOMIC DNA]</scope>
    <source>
        <strain evidence="17">B36_G15</strain>
    </source>
</reference>
<dbReference type="PROSITE" id="PS51747">
    <property type="entry name" value="CYT_DCMP_DEAMINASES_2"/>
    <property type="match status" value="1"/>
</dbReference>
<evidence type="ECO:0000256" key="5">
    <source>
        <dbReference type="ARBA" id="ARBA00018266"/>
    </source>
</evidence>
<evidence type="ECO:0000256" key="7">
    <source>
        <dbReference type="ARBA" id="ARBA00022801"/>
    </source>
</evidence>
<evidence type="ECO:0000313" key="17">
    <source>
        <dbReference type="EMBL" id="RKX71476.1"/>
    </source>
</evidence>
<dbReference type="PROSITE" id="PS00903">
    <property type="entry name" value="CYT_DCMP_DEAMINASES_1"/>
    <property type="match status" value="1"/>
</dbReference>
<comment type="catalytic activity">
    <reaction evidence="10 15">
        <text>2'-deoxycytidine + H2O + H(+) = 2'-deoxyuridine + NH4(+)</text>
        <dbReference type="Rhea" id="RHEA:13433"/>
        <dbReference type="ChEBI" id="CHEBI:15377"/>
        <dbReference type="ChEBI" id="CHEBI:15378"/>
        <dbReference type="ChEBI" id="CHEBI:15698"/>
        <dbReference type="ChEBI" id="CHEBI:16450"/>
        <dbReference type="ChEBI" id="CHEBI:28938"/>
        <dbReference type="EC" id="3.5.4.5"/>
    </reaction>
</comment>
<dbReference type="GO" id="GO:0004126">
    <property type="term" value="F:cytidine deaminase activity"/>
    <property type="evidence" value="ECO:0007669"/>
    <property type="project" value="UniProtKB-UniRule"/>
</dbReference>
<dbReference type="GO" id="GO:0008270">
    <property type="term" value="F:zinc ion binding"/>
    <property type="evidence" value="ECO:0007669"/>
    <property type="project" value="UniProtKB-UniRule"/>
</dbReference>
<evidence type="ECO:0000259" key="16">
    <source>
        <dbReference type="PROSITE" id="PS51747"/>
    </source>
</evidence>
<dbReference type="EC" id="3.5.4.5" evidence="4 15"/>